<dbReference type="PROSITE" id="PS00518">
    <property type="entry name" value="ZF_RING_1"/>
    <property type="match status" value="1"/>
</dbReference>
<dbReference type="InterPro" id="IPR013083">
    <property type="entry name" value="Znf_RING/FYVE/PHD"/>
</dbReference>
<dbReference type="eggNOG" id="KOG4430">
    <property type="taxonomic scope" value="Eukaryota"/>
</dbReference>
<feature type="region of interest" description="Disordered" evidence="5">
    <location>
        <begin position="1"/>
        <end position="27"/>
    </location>
</feature>
<evidence type="ECO:0000256" key="4">
    <source>
        <dbReference type="PROSITE-ProRule" id="PRU00175"/>
    </source>
</evidence>
<evidence type="ECO:0000256" key="3">
    <source>
        <dbReference type="ARBA" id="ARBA00022833"/>
    </source>
</evidence>
<feature type="compositionally biased region" description="Basic and acidic residues" evidence="5">
    <location>
        <begin position="419"/>
        <end position="441"/>
    </location>
</feature>
<dbReference type="InterPro" id="IPR001965">
    <property type="entry name" value="Znf_PHD"/>
</dbReference>
<feature type="compositionally biased region" description="Polar residues" evidence="5">
    <location>
        <begin position="403"/>
        <end position="415"/>
    </location>
</feature>
<dbReference type="KEGG" id="egr:104421060"/>
<feature type="domain" description="RING-type" evidence="7">
    <location>
        <begin position="37"/>
        <end position="78"/>
    </location>
</feature>
<keyword evidence="1" id="KW-0479">Metal-binding</keyword>
<dbReference type="Pfam" id="PF00097">
    <property type="entry name" value="zf-C3HC4"/>
    <property type="match status" value="1"/>
</dbReference>
<dbReference type="InterPro" id="IPR019787">
    <property type="entry name" value="Znf_PHD-finger"/>
</dbReference>
<dbReference type="SMART" id="SM00184">
    <property type="entry name" value="RING"/>
    <property type="match status" value="2"/>
</dbReference>
<dbReference type="PROSITE" id="PS50089">
    <property type="entry name" value="ZF_RING_2"/>
    <property type="match status" value="1"/>
</dbReference>
<feature type="domain" description="PHD-type" evidence="6">
    <location>
        <begin position="121"/>
        <end position="170"/>
    </location>
</feature>
<reference evidence="8" key="1">
    <citation type="submission" date="2013-07" db="EMBL/GenBank/DDBJ databases">
        <title>The genome of Eucalyptus grandis.</title>
        <authorList>
            <person name="Schmutz J."/>
            <person name="Hayes R."/>
            <person name="Myburg A."/>
            <person name="Tuskan G."/>
            <person name="Grattapaglia D."/>
            <person name="Rokhsar D.S."/>
        </authorList>
    </citation>
    <scope>NUCLEOTIDE SEQUENCE</scope>
    <source>
        <tissue evidence="8">Leaf extractions</tissue>
    </source>
</reference>
<feature type="compositionally biased region" description="Basic and acidic residues" evidence="5">
    <location>
        <begin position="15"/>
        <end position="27"/>
    </location>
</feature>
<dbReference type="InterPro" id="IPR017907">
    <property type="entry name" value="Znf_RING_CS"/>
</dbReference>
<dbReference type="SUPFAM" id="SSF57850">
    <property type="entry name" value="RING/U-box"/>
    <property type="match status" value="1"/>
</dbReference>
<dbReference type="InterPro" id="IPR058746">
    <property type="entry name" value="Znf_RING-type_Topors"/>
</dbReference>
<dbReference type="PANTHER" id="PTHR47177">
    <property type="entry name" value="F18C1.6 PROTEIN"/>
    <property type="match status" value="1"/>
</dbReference>
<proteinExistence type="predicted"/>
<dbReference type="InterPro" id="IPR001841">
    <property type="entry name" value="Znf_RING"/>
</dbReference>
<feature type="region of interest" description="Disordered" evidence="5">
    <location>
        <begin position="403"/>
        <end position="466"/>
    </location>
</feature>
<dbReference type="SUPFAM" id="SSF57903">
    <property type="entry name" value="FYVE/PHD zinc finger"/>
    <property type="match status" value="1"/>
</dbReference>
<evidence type="ECO:0000256" key="2">
    <source>
        <dbReference type="ARBA" id="ARBA00022771"/>
    </source>
</evidence>
<name>A0A059D019_EUCGR</name>
<dbReference type="OMA" id="NTERGSC"/>
<dbReference type="AlphaFoldDB" id="A0A059D019"/>
<evidence type="ECO:0000259" key="6">
    <source>
        <dbReference type="PROSITE" id="PS50016"/>
    </source>
</evidence>
<protein>
    <recommendedName>
        <fullName evidence="9">RING-type domain-containing protein</fullName>
    </recommendedName>
</protein>
<dbReference type="PANTHER" id="PTHR47177:SF4">
    <property type="entry name" value="OS06G0283200 PROTEIN"/>
    <property type="match status" value="1"/>
</dbReference>
<dbReference type="SMART" id="SM00249">
    <property type="entry name" value="PHD"/>
    <property type="match status" value="1"/>
</dbReference>
<dbReference type="Gene3D" id="3.30.40.10">
    <property type="entry name" value="Zinc/RING finger domain, C3HC4 (zinc finger)"/>
    <property type="match status" value="2"/>
</dbReference>
<accession>A0A059D019</accession>
<feature type="compositionally biased region" description="Polar residues" evidence="5">
    <location>
        <begin position="486"/>
        <end position="499"/>
    </location>
</feature>
<evidence type="ECO:0000256" key="5">
    <source>
        <dbReference type="SAM" id="MobiDB-lite"/>
    </source>
</evidence>
<feature type="compositionally biased region" description="Low complexity" evidence="5">
    <location>
        <begin position="549"/>
        <end position="562"/>
    </location>
</feature>
<keyword evidence="3" id="KW-0862">Zinc</keyword>
<dbReference type="PROSITE" id="PS50016">
    <property type="entry name" value="ZF_PHD_2"/>
    <property type="match status" value="1"/>
</dbReference>
<dbReference type="Pfam" id="PF00628">
    <property type="entry name" value="PHD"/>
    <property type="match status" value="1"/>
</dbReference>
<evidence type="ECO:0008006" key="9">
    <source>
        <dbReference type="Google" id="ProtNLM"/>
    </source>
</evidence>
<dbReference type="OrthoDB" id="365379at2759"/>
<dbReference type="Gramene" id="KCW83776">
    <property type="protein sequence ID" value="KCW83776"/>
    <property type="gene ID" value="EUGRSUZ_B00646"/>
</dbReference>
<gene>
    <name evidence="8" type="ORF">EUGRSUZ_B00646</name>
</gene>
<feature type="region of interest" description="Disordered" evidence="5">
    <location>
        <begin position="207"/>
        <end position="249"/>
    </location>
</feature>
<keyword evidence="2 4" id="KW-0863">Zinc-finger</keyword>
<sequence>MAGRASPPTSKRPKKAPDGGDEGRRPPTGEVDDGACCGICLTEEGRAVRGRIDSCDHYFCFVCIMEWAKVESKCPMCKRRFSTILRPPKDGVFAGERVVKVRPRDQVYDPHGIGPFDPYMETRCSICRGSQDEWCLLLCELCNSASHTYCAGLGVTVPEGDWFCHDCAFMRDEHARMDEGESCIGHVSMPSTEPRVSILDIVRDGGTSDIEHPTTAVSSPLDPSAAVSDREDGIDGEMSQEGERRDPNVAETAVEYLGARTLRRCRDVHIRIKALRENWDALRRGSLSFHSGNVESMRHMREERDCHIQEHDRLGQPSSSHQPLEDEDSMLNFASHNEDKYDITKAWKMMDRAKSRRQGRDLTASVHHAANKLVRKGNPPKVASLNNSRLELRNQVNNSRLELRNQVNKSRNTESAAALEHKVSHIGDKLSKPRSAAIDRQKQKRGPGLPPSSMGQASWQRHERHTNTAVRTSCGIACKEDNCPSLTPSAGSVSGSSKPRSPVIDRQRQKTYPGLPPATIDRASLQRHEYHANKSVGTSRGITYQEDNSPSMTSSAGSVSGSSSSFPATLGASIASSQNSHGKAMLDEARVAGHSRRDDNAKSEIQSLVKFNLKLLSRNKQLGVNTFKAIARAATHTILAACGLEQPKSTVPSSVCCHADDIQRLHRSALMSNACRECFDAYVKTVVNTLLLEKLSKAN</sequence>
<dbReference type="CDD" id="cd16574">
    <property type="entry name" value="RING-HC_Topors"/>
    <property type="match status" value="1"/>
</dbReference>
<dbReference type="InterPro" id="IPR018957">
    <property type="entry name" value="Znf_C3HC4_RING-type"/>
</dbReference>
<evidence type="ECO:0000256" key="1">
    <source>
        <dbReference type="ARBA" id="ARBA00022723"/>
    </source>
</evidence>
<evidence type="ECO:0000313" key="8">
    <source>
        <dbReference type="EMBL" id="KCW83776.1"/>
    </source>
</evidence>
<dbReference type="STRING" id="71139.A0A059D019"/>
<feature type="compositionally biased region" description="Polar residues" evidence="5">
    <location>
        <begin position="535"/>
        <end position="548"/>
    </location>
</feature>
<organism evidence="8">
    <name type="scientific">Eucalyptus grandis</name>
    <name type="common">Flooded gum</name>
    <dbReference type="NCBI Taxonomy" id="71139"/>
    <lineage>
        <taxon>Eukaryota</taxon>
        <taxon>Viridiplantae</taxon>
        <taxon>Streptophyta</taxon>
        <taxon>Embryophyta</taxon>
        <taxon>Tracheophyta</taxon>
        <taxon>Spermatophyta</taxon>
        <taxon>Magnoliopsida</taxon>
        <taxon>eudicotyledons</taxon>
        <taxon>Gunneridae</taxon>
        <taxon>Pentapetalae</taxon>
        <taxon>rosids</taxon>
        <taxon>malvids</taxon>
        <taxon>Myrtales</taxon>
        <taxon>Myrtaceae</taxon>
        <taxon>Myrtoideae</taxon>
        <taxon>Eucalypteae</taxon>
        <taxon>Eucalyptus</taxon>
    </lineage>
</organism>
<evidence type="ECO:0000259" key="7">
    <source>
        <dbReference type="PROSITE" id="PS50089"/>
    </source>
</evidence>
<feature type="region of interest" description="Disordered" evidence="5">
    <location>
        <begin position="486"/>
        <end position="562"/>
    </location>
</feature>
<dbReference type="InterPro" id="IPR011011">
    <property type="entry name" value="Znf_FYVE_PHD"/>
</dbReference>
<dbReference type="EMBL" id="KK198754">
    <property type="protein sequence ID" value="KCW83776.1"/>
    <property type="molecule type" value="Genomic_DNA"/>
</dbReference>
<dbReference type="GO" id="GO:0008270">
    <property type="term" value="F:zinc ion binding"/>
    <property type="evidence" value="ECO:0007669"/>
    <property type="project" value="UniProtKB-KW"/>
</dbReference>
<dbReference type="InParanoid" id="A0A059D019"/>